<comment type="function">
    <text evidence="7">Nucleotidase that shows phosphatase activity on nucleoside 5'-monophosphates.</text>
</comment>
<sequence>MNILLTNDDGIHAKGLLALAGHLSKSDNLLVVAPLHEASGVSHSFTIFNPLQVREAPLNGFGRGYTVNGSPSDCVKMGVRKLAVHPLDLIVSGINHGENTGISSFYSGTVAGAREGVFFGVRSISVSLSLFTDEHIEHAAAWTARFVAAIRDNRLDFDPRRTFLNINFPSCKPQDIHGVKITRQGITPFNDDYEERTSPGGQRYFWLFGDRPSHAGPDTDEKAIEERWITVTPLSVDMTDTEAFGRLTGREREINELLNT</sequence>
<dbReference type="PANTHER" id="PTHR30457">
    <property type="entry name" value="5'-NUCLEOTIDASE SURE"/>
    <property type="match status" value="1"/>
</dbReference>
<dbReference type="GO" id="GO:0008254">
    <property type="term" value="F:3'-nucleotidase activity"/>
    <property type="evidence" value="ECO:0007669"/>
    <property type="project" value="TreeGrafter"/>
</dbReference>
<keyword evidence="6 7" id="KW-0378">Hydrolase</keyword>
<dbReference type="AlphaFoldDB" id="A0A1F7FA09"/>
<protein>
    <recommendedName>
        <fullName evidence="7">5'-nucleotidase SurE</fullName>
        <ecNumber evidence="7">3.1.3.5</ecNumber>
    </recommendedName>
    <alternativeName>
        <fullName evidence="7">Nucleoside 5'-monophosphate phosphohydrolase</fullName>
    </alternativeName>
</protein>
<reference evidence="9 10" key="1">
    <citation type="journal article" date="2016" name="Nat. Commun.">
        <title>Thousands of microbial genomes shed light on interconnected biogeochemical processes in an aquifer system.</title>
        <authorList>
            <person name="Anantharaman K."/>
            <person name="Brown C.T."/>
            <person name="Hug L.A."/>
            <person name="Sharon I."/>
            <person name="Castelle C.J."/>
            <person name="Probst A.J."/>
            <person name="Thomas B.C."/>
            <person name="Singh A."/>
            <person name="Wilkins M.J."/>
            <person name="Karaoz U."/>
            <person name="Brodie E.L."/>
            <person name="Williams K.H."/>
            <person name="Hubbard S.S."/>
            <person name="Banfield J.F."/>
        </authorList>
    </citation>
    <scope>NUCLEOTIDE SEQUENCE [LARGE SCALE GENOMIC DNA]</scope>
</reference>
<evidence type="ECO:0000256" key="2">
    <source>
        <dbReference type="ARBA" id="ARBA00011062"/>
    </source>
</evidence>
<dbReference type="NCBIfam" id="NF001490">
    <property type="entry name" value="PRK00346.1-4"/>
    <property type="match status" value="1"/>
</dbReference>
<proteinExistence type="inferred from homology"/>
<gene>
    <name evidence="7" type="primary">surE</name>
    <name evidence="9" type="ORF">A2519_09710</name>
</gene>
<evidence type="ECO:0000313" key="9">
    <source>
        <dbReference type="EMBL" id="OGK03500.1"/>
    </source>
</evidence>
<keyword evidence="4 7" id="KW-0479">Metal-binding</keyword>
<dbReference type="GO" id="GO:0005737">
    <property type="term" value="C:cytoplasm"/>
    <property type="evidence" value="ECO:0007669"/>
    <property type="project" value="UniProtKB-SubCell"/>
</dbReference>
<dbReference type="Gene3D" id="3.40.1210.10">
    <property type="entry name" value="Survival protein SurE-like phosphatase/nucleotidase"/>
    <property type="match status" value="1"/>
</dbReference>
<dbReference type="InterPro" id="IPR030048">
    <property type="entry name" value="SurE"/>
</dbReference>
<dbReference type="InterPro" id="IPR002828">
    <property type="entry name" value="SurE-like_Pase/nucleotidase"/>
</dbReference>
<evidence type="ECO:0000313" key="10">
    <source>
        <dbReference type="Proteomes" id="UP000179243"/>
    </source>
</evidence>
<comment type="subcellular location">
    <subcellularLocation>
        <location evidence="7">Cytoplasm</location>
    </subcellularLocation>
</comment>
<dbReference type="Pfam" id="PF01975">
    <property type="entry name" value="SurE"/>
    <property type="match status" value="1"/>
</dbReference>
<dbReference type="EMBL" id="MFYX01000088">
    <property type="protein sequence ID" value="OGK03500.1"/>
    <property type="molecule type" value="Genomic_DNA"/>
</dbReference>
<evidence type="ECO:0000256" key="4">
    <source>
        <dbReference type="ARBA" id="ARBA00022723"/>
    </source>
</evidence>
<dbReference type="GO" id="GO:0008253">
    <property type="term" value="F:5'-nucleotidase activity"/>
    <property type="evidence" value="ECO:0007669"/>
    <property type="project" value="UniProtKB-UniRule"/>
</dbReference>
<comment type="caution">
    <text evidence="9">The sequence shown here is derived from an EMBL/GenBank/DDBJ whole genome shotgun (WGS) entry which is preliminary data.</text>
</comment>
<dbReference type="InterPro" id="IPR036523">
    <property type="entry name" value="SurE-like_sf"/>
</dbReference>
<dbReference type="GO" id="GO:0046872">
    <property type="term" value="F:metal ion binding"/>
    <property type="evidence" value="ECO:0007669"/>
    <property type="project" value="UniProtKB-UniRule"/>
</dbReference>
<dbReference type="NCBIfam" id="TIGR00087">
    <property type="entry name" value="surE"/>
    <property type="match status" value="1"/>
</dbReference>
<evidence type="ECO:0000256" key="5">
    <source>
        <dbReference type="ARBA" id="ARBA00022741"/>
    </source>
</evidence>
<dbReference type="Proteomes" id="UP000179243">
    <property type="component" value="Unassembled WGS sequence"/>
</dbReference>
<organism evidence="9 10">
    <name type="scientific">Candidatus Raymondbacteria bacterium RIFOXYD12_FULL_49_13</name>
    <dbReference type="NCBI Taxonomy" id="1817890"/>
    <lineage>
        <taxon>Bacteria</taxon>
        <taxon>Raymondiibacteriota</taxon>
    </lineage>
</organism>
<feature type="binding site" evidence="7">
    <location>
        <position position="9"/>
    </location>
    <ligand>
        <name>a divalent metal cation</name>
        <dbReference type="ChEBI" id="CHEBI:60240"/>
    </ligand>
</feature>
<evidence type="ECO:0000256" key="7">
    <source>
        <dbReference type="HAMAP-Rule" id="MF_00060"/>
    </source>
</evidence>
<feature type="domain" description="Survival protein SurE-like phosphatase/nucleotidase" evidence="8">
    <location>
        <begin position="3"/>
        <end position="187"/>
    </location>
</feature>
<dbReference type="SUPFAM" id="SSF64167">
    <property type="entry name" value="SurE-like"/>
    <property type="match status" value="1"/>
</dbReference>
<feature type="binding site" evidence="7">
    <location>
        <position position="39"/>
    </location>
    <ligand>
        <name>a divalent metal cation</name>
        <dbReference type="ChEBI" id="CHEBI:60240"/>
    </ligand>
</feature>
<keyword evidence="3 7" id="KW-0963">Cytoplasm</keyword>
<comment type="cofactor">
    <cofactor evidence="7">
        <name>a divalent metal cation</name>
        <dbReference type="ChEBI" id="CHEBI:60240"/>
    </cofactor>
    <text evidence="7">Binds 1 divalent metal cation per subunit.</text>
</comment>
<evidence type="ECO:0000259" key="8">
    <source>
        <dbReference type="Pfam" id="PF01975"/>
    </source>
</evidence>
<name>A0A1F7FA09_UNCRA</name>
<feature type="binding site" evidence="7">
    <location>
        <position position="8"/>
    </location>
    <ligand>
        <name>a divalent metal cation</name>
        <dbReference type="ChEBI" id="CHEBI:60240"/>
    </ligand>
</feature>
<keyword evidence="5 7" id="KW-0547">Nucleotide-binding</keyword>
<evidence type="ECO:0000256" key="6">
    <source>
        <dbReference type="ARBA" id="ARBA00022801"/>
    </source>
</evidence>
<feature type="binding site" evidence="7">
    <location>
        <position position="95"/>
    </location>
    <ligand>
        <name>a divalent metal cation</name>
        <dbReference type="ChEBI" id="CHEBI:60240"/>
    </ligand>
</feature>
<dbReference type="GO" id="GO:0004309">
    <property type="term" value="F:exopolyphosphatase activity"/>
    <property type="evidence" value="ECO:0007669"/>
    <property type="project" value="TreeGrafter"/>
</dbReference>
<comment type="similarity">
    <text evidence="2 7">Belongs to the SurE nucleotidase family.</text>
</comment>
<dbReference type="EC" id="3.1.3.5" evidence="7"/>
<dbReference type="GO" id="GO:0000166">
    <property type="term" value="F:nucleotide binding"/>
    <property type="evidence" value="ECO:0007669"/>
    <property type="project" value="UniProtKB-KW"/>
</dbReference>
<evidence type="ECO:0000256" key="3">
    <source>
        <dbReference type="ARBA" id="ARBA00022490"/>
    </source>
</evidence>
<dbReference type="HAMAP" id="MF_00060">
    <property type="entry name" value="SurE"/>
    <property type="match status" value="1"/>
</dbReference>
<evidence type="ECO:0000256" key="1">
    <source>
        <dbReference type="ARBA" id="ARBA00000815"/>
    </source>
</evidence>
<dbReference type="PANTHER" id="PTHR30457:SF12">
    <property type="entry name" value="5'_3'-NUCLEOTIDASE SURE"/>
    <property type="match status" value="1"/>
</dbReference>
<comment type="catalytic activity">
    <reaction evidence="1 7">
        <text>a ribonucleoside 5'-phosphate + H2O = a ribonucleoside + phosphate</text>
        <dbReference type="Rhea" id="RHEA:12484"/>
        <dbReference type="ChEBI" id="CHEBI:15377"/>
        <dbReference type="ChEBI" id="CHEBI:18254"/>
        <dbReference type="ChEBI" id="CHEBI:43474"/>
        <dbReference type="ChEBI" id="CHEBI:58043"/>
        <dbReference type="EC" id="3.1.3.5"/>
    </reaction>
</comment>
<accession>A0A1F7FA09</accession>